<evidence type="ECO:0000313" key="5">
    <source>
        <dbReference type="EMBL" id="GGL51605.1"/>
    </source>
</evidence>
<dbReference type="Gene3D" id="3.40.109.10">
    <property type="entry name" value="NADH Oxidase"/>
    <property type="match status" value="1"/>
</dbReference>
<dbReference type="RefSeq" id="WP_188802445.1">
    <property type="nucleotide sequence ID" value="NZ_BMOK01000005.1"/>
</dbReference>
<reference evidence="5" key="1">
    <citation type="journal article" date="2014" name="Int. J. Syst. Evol. Microbiol.">
        <title>Complete genome sequence of Corynebacterium casei LMG S-19264T (=DSM 44701T), isolated from a smear-ripened cheese.</title>
        <authorList>
            <consortium name="US DOE Joint Genome Institute (JGI-PGF)"/>
            <person name="Walter F."/>
            <person name="Albersmeier A."/>
            <person name="Kalinowski J."/>
            <person name="Ruckert C."/>
        </authorList>
    </citation>
    <scope>NUCLEOTIDE SEQUENCE</scope>
    <source>
        <strain evidence="5">JCM 15325</strain>
    </source>
</reference>
<sequence length="202" mass="22195">MSNAFLDSIKKRRSIYALDKNVSVTKEEIVGTIEEAVKYAPSAFNSQSARAVILFGEENEKLWGIGGIVEQALRKVVPDDKFAPTAEKLASFNAGFGTILFFEDTGIVKGLQEQFPLYADNFPVWSEHSTGITQFAVWTALANIGIGASLQHYNPLIDEGVRSGFDIPESWKLRAQQPFGNIVAPAGEKEFAPIESRVKVRG</sequence>
<reference evidence="5" key="2">
    <citation type="submission" date="2020-09" db="EMBL/GenBank/DDBJ databases">
        <authorList>
            <person name="Sun Q."/>
            <person name="Ohkuma M."/>
        </authorList>
    </citation>
    <scope>NUCLEOTIDE SEQUENCE</scope>
    <source>
        <strain evidence="5">JCM 15325</strain>
    </source>
</reference>
<dbReference type="GO" id="GO:0016491">
    <property type="term" value="F:oxidoreductase activity"/>
    <property type="evidence" value="ECO:0007669"/>
    <property type="project" value="UniProtKB-KW"/>
</dbReference>
<dbReference type="FunFam" id="3.40.109.10:FF:000001">
    <property type="entry name" value="Nitroreductase family"/>
    <property type="match status" value="1"/>
</dbReference>
<feature type="domain" description="Nitroreductase" evidence="4">
    <location>
        <begin position="9"/>
        <end position="180"/>
    </location>
</feature>
<dbReference type="PANTHER" id="PTHR43035">
    <property type="entry name" value="FATTY ACID REPRESSION MUTANT PROTEIN 2-RELATED"/>
    <property type="match status" value="1"/>
</dbReference>
<dbReference type="GO" id="GO:0034599">
    <property type="term" value="P:cellular response to oxidative stress"/>
    <property type="evidence" value="ECO:0007669"/>
    <property type="project" value="InterPro"/>
</dbReference>
<accession>A0A917S271</accession>
<evidence type="ECO:0000256" key="2">
    <source>
        <dbReference type="ARBA" id="ARBA00022490"/>
    </source>
</evidence>
<gene>
    <name evidence="5" type="ORF">GCM10007968_14690</name>
</gene>
<comment type="subcellular location">
    <subcellularLocation>
        <location evidence="1">Cytoplasm</location>
    </subcellularLocation>
</comment>
<evidence type="ECO:0000313" key="6">
    <source>
        <dbReference type="Proteomes" id="UP000654670"/>
    </source>
</evidence>
<evidence type="ECO:0000259" key="4">
    <source>
        <dbReference type="Pfam" id="PF00881"/>
    </source>
</evidence>
<dbReference type="InterPro" id="IPR029479">
    <property type="entry name" value="Nitroreductase"/>
</dbReference>
<dbReference type="GO" id="GO:0005737">
    <property type="term" value="C:cytoplasm"/>
    <property type="evidence" value="ECO:0007669"/>
    <property type="project" value="UniProtKB-SubCell"/>
</dbReference>
<dbReference type="CDD" id="cd02140">
    <property type="entry name" value="Frm2-like"/>
    <property type="match status" value="1"/>
</dbReference>
<keyword evidence="2" id="KW-0963">Cytoplasm</keyword>
<dbReference type="SUPFAM" id="SSF55469">
    <property type="entry name" value="FMN-dependent nitroreductase-like"/>
    <property type="match status" value="1"/>
</dbReference>
<name>A0A917S271_9BACL</name>
<evidence type="ECO:0000256" key="1">
    <source>
        <dbReference type="ARBA" id="ARBA00004496"/>
    </source>
</evidence>
<dbReference type="Proteomes" id="UP000654670">
    <property type="component" value="Unassembled WGS sequence"/>
</dbReference>
<dbReference type="AlphaFoldDB" id="A0A917S271"/>
<comment type="caution">
    <text evidence="5">The sequence shown here is derived from an EMBL/GenBank/DDBJ whole genome shotgun (WGS) entry which is preliminary data.</text>
</comment>
<dbReference type="EMBL" id="BMOK01000005">
    <property type="protein sequence ID" value="GGL51605.1"/>
    <property type="molecule type" value="Genomic_DNA"/>
</dbReference>
<dbReference type="InterPro" id="IPR000415">
    <property type="entry name" value="Nitroreductase-like"/>
</dbReference>
<organism evidence="5 6">
    <name type="scientific">Sporolactobacillus putidus</name>
    <dbReference type="NCBI Taxonomy" id="492735"/>
    <lineage>
        <taxon>Bacteria</taxon>
        <taxon>Bacillati</taxon>
        <taxon>Bacillota</taxon>
        <taxon>Bacilli</taxon>
        <taxon>Bacillales</taxon>
        <taxon>Sporolactobacillaceae</taxon>
        <taxon>Sporolactobacillus</taxon>
    </lineage>
</organism>
<dbReference type="PANTHER" id="PTHR43035:SF1">
    <property type="entry name" value="FATTY ACID REPRESSION MUTANT PROTEIN 2-RELATED"/>
    <property type="match status" value="1"/>
</dbReference>
<protein>
    <submittedName>
        <fullName evidence="5">Nitroreductase</fullName>
    </submittedName>
</protein>
<dbReference type="Pfam" id="PF00881">
    <property type="entry name" value="Nitroreductase"/>
    <property type="match status" value="1"/>
</dbReference>
<evidence type="ECO:0000256" key="3">
    <source>
        <dbReference type="ARBA" id="ARBA00023002"/>
    </source>
</evidence>
<keyword evidence="3" id="KW-0560">Oxidoreductase</keyword>
<keyword evidence="6" id="KW-1185">Reference proteome</keyword>
<dbReference type="InterPro" id="IPR033877">
    <property type="entry name" value="Frm2/Hbn1"/>
</dbReference>
<proteinExistence type="predicted"/>